<comment type="cofactor">
    <cofactor evidence="9">
        <name>[4Fe-4S] cluster</name>
        <dbReference type="ChEBI" id="CHEBI:49883"/>
    </cofactor>
    <text evidence="9">Binds 1 [4Fe-4S] cluster per subunit.</text>
</comment>
<dbReference type="GO" id="GO:0005739">
    <property type="term" value="C:mitochondrion"/>
    <property type="evidence" value="ECO:0007669"/>
    <property type="project" value="UniProtKB-SubCell"/>
</dbReference>
<keyword evidence="5 9" id="KW-0408">Iron</keyword>
<dbReference type="Pfam" id="PF00330">
    <property type="entry name" value="Aconitase"/>
    <property type="match status" value="1"/>
</dbReference>
<dbReference type="PANTHER" id="PTHR43160">
    <property type="entry name" value="ACONITATE HYDRATASE B"/>
    <property type="match status" value="1"/>
</dbReference>
<keyword evidence="8 9" id="KW-0456">Lyase</keyword>
<dbReference type="GO" id="GO:0046872">
    <property type="term" value="F:metal ion binding"/>
    <property type="evidence" value="ECO:0007669"/>
    <property type="project" value="UniProtKB-UniRule"/>
</dbReference>
<dbReference type="Proteomes" id="UP001201262">
    <property type="component" value="Unassembled WGS sequence"/>
</dbReference>
<keyword evidence="13" id="KW-1185">Reference proteome</keyword>
<evidence type="ECO:0000256" key="2">
    <source>
        <dbReference type="ARBA" id="ARBA00007185"/>
    </source>
</evidence>
<dbReference type="FunFam" id="3.40.1060.10:FF:000001">
    <property type="entry name" value="Aconitate hydratase, mitochondrial"/>
    <property type="match status" value="1"/>
</dbReference>
<dbReference type="Pfam" id="PF00694">
    <property type="entry name" value="Aconitase_C"/>
    <property type="match status" value="1"/>
</dbReference>
<dbReference type="FunFam" id="3.30.499.10:FF:000003">
    <property type="entry name" value="Aconitate hydratase, mitochondrial"/>
    <property type="match status" value="1"/>
</dbReference>
<sequence length="798" mass="85100">MVRPVVWQRATANRKVTSCLQSRSVAYRRGLATAAPSSRMPPYPKILRGLEEARRILGSQRALTLAEKILYSHLDNAEESLLSNTNNGRDIRGQANLKLKPDRVAMQDASAQMALLQFMSCGLPSTAVPASIHCDHMIVGERGADIDLPASIQGNKEVFDFLESAANRYGIEFWPPGAGIIHQTVLENYSAPGLMMLGTDSHTPNAGGLGAIAIGVGGADAVDALVDAPWELKAPKILGVRLEGHLSGWTSPKDIILHLAGKLTVRGGTGFVIEYHGPGVDTLSCTGMATICNMGAEVGATTSLFPFSPNHVPYLEATNRAAVAAAAAEIAATGPQSLLNADTKAEYDQLITIDLSTLEPHINGPFTPDLSVPLSAFANKVREEKWPETFGAGLIGSCTNSSYEDMTRAEHLVKQASAAGLKPKADLFVTPGSEQIRATLERDQTLSTFSAAGSTVLANACGPCIGQWKRTDGVEKGEDNAILTSYNRNFPGRNDGNRRTMNFLAAPEIVTAMSYAGSTTFNPMTDSLPTPDGGSFRFQPPQGYSLPSAGFEEGNPDFQPSTAVPDPSVEVVVSPTSDRLAILEPFAPFPNHDLTGLKVLYKVKGQCTTDTISAAGPWLKYKGHLPNISANTLIGAVNAATGETNVAYDEAGKQHSIPELAEQWKAQGTEWLVVAEDNYGEGSAREHAALQPRYLGGRIIVAKSFARIHETNLKKQGVVPLTFSDRADYDRIDACDQVDAVGLHDLLTSGGSGEVTLKVTKQKTGETFTIPVKHTLSKDQCSFILAGSALNLLAKKGQ</sequence>
<comment type="similarity">
    <text evidence="2 9">Belongs to the aconitase/IPM isomerase family.</text>
</comment>
<dbReference type="InterPro" id="IPR015932">
    <property type="entry name" value="Aconitase_dom2"/>
</dbReference>
<dbReference type="InterPro" id="IPR001030">
    <property type="entry name" value="Acoase/IPM_deHydtase_lsu_aba"/>
</dbReference>
<dbReference type="PRINTS" id="PR00415">
    <property type="entry name" value="ACONITASE"/>
</dbReference>
<evidence type="ECO:0000256" key="6">
    <source>
        <dbReference type="ARBA" id="ARBA00023014"/>
    </source>
</evidence>
<evidence type="ECO:0000256" key="7">
    <source>
        <dbReference type="ARBA" id="ARBA00023128"/>
    </source>
</evidence>
<dbReference type="PANTHER" id="PTHR43160:SF2">
    <property type="entry name" value="HOMOCITRATE DEHYDRATASE, MITOCHONDRIAL"/>
    <property type="match status" value="1"/>
</dbReference>
<keyword evidence="3 9" id="KW-0479">Metal-binding</keyword>
<gene>
    <name evidence="12" type="ORF">BGW36DRAFT_296169</name>
</gene>
<evidence type="ECO:0000256" key="8">
    <source>
        <dbReference type="ARBA" id="ARBA00023239"/>
    </source>
</evidence>
<organism evidence="12 13">
    <name type="scientific">Talaromyces proteolyticus</name>
    <dbReference type="NCBI Taxonomy" id="1131652"/>
    <lineage>
        <taxon>Eukaryota</taxon>
        <taxon>Fungi</taxon>
        <taxon>Dikarya</taxon>
        <taxon>Ascomycota</taxon>
        <taxon>Pezizomycotina</taxon>
        <taxon>Eurotiomycetes</taxon>
        <taxon>Eurotiomycetidae</taxon>
        <taxon>Eurotiales</taxon>
        <taxon>Trichocomaceae</taxon>
        <taxon>Talaromyces</taxon>
        <taxon>Talaromyces sect. Bacilispori</taxon>
    </lineage>
</organism>
<evidence type="ECO:0000259" key="11">
    <source>
        <dbReference type="Pfam" id="PF00694"/>
    </source>
</evidence>
<evidence type="ECO:0000256" key="5">
    <source>
        <dbReference type="ARBA" id="ARBA00023004"/>
    </source>
</evidence>
<reference evidence="12" key="1">
    <citation type="submission" date="2021-12" db="EMBL/GenBank/DDBJ databases">
        <title>Convergent genome expansion in fungi linked to evolution of root-endophyte symbiosis.</title>
        <authorList>
            <consortium name="DOE Joint Genome Institute"/>
            <person name="Ke Y.-H."/>
            <person name="Bonito G."/>
            <person name="Liao H.-L."/>
            <person name="Looney B."/>
            <person name="Rojas-Flechas A."/>
            <person name="Nash J."/>
            <person name="Hameed K."/>
            <person name="Schadt C."/>
            <person name="Martin F."/>
            <person name="Crous P.W."/>
            <person name="Miettinen O."/>
            <person name="Magnuson J.K."/>
            <person name="Labbe J."/>
            <person name="Jacobson D."/>
            <person name="Doktycz M.J."/>
            <person name="Veneault-Fourrey C."/>
            <person name="Kuo A."/>
            <person name="Mondo S."/>
            <person name="Calhoun S."/>
            <person name="Riley R."/>
            <person name="Ohm R."/>
            <person name="LaButti K."/>
            <person name="Andreopoulos B."/>
            <person name="Pangilinan J."/>
            <person name="Nolan M."/>
            <person name="Tritt A."/>
            <person name="Clum A."/>
            <person name="Lipzen A."/>
            <person name="Daum C."/>
            <person name="Barry K."/>
            <person name="Grigoriev I.V."/>
            <person name="Vilgalys R."/>
        </authorList>
    </citation>
    <scope>NUCLEOTIDE SEQUENCE</scope>
    <source>
        <strain evidence="12">PMI_201</strain>
    </source>
</reference>
<keyword evidence="6 9" id="KW-0411">Iron-sulfur</keyword>
<evidence type="ECO:0000259" key="10">
    <source>
        <dbReference type="Pfam" id="PF00330"/>
    </source>
</evidence>
<dbReference type="Gene3D" id="3.40.1060.10">
    <property type="entry name" value="Aconitase, Domain 2"/>
    <property type="match status" value="1"/>
</dbReference>
<dbReference type="EMBL" id="JAJTJA010000006">
    <property type="protein sequence ID" value="KAH8697150.1"/>
    <property type="molecule type" value="Genomic_DNA"/>
</dbReference>
<dbReference type="NCBIfam" id="TIGR01340">
    <property type="entry name" value="aconitase_mito"/>
    <property type="match status" value="1"/>
</dbReference>
<dbReference type="AlphaFoldDB" id="A0AAD4KU66"/>
<dbReference type="SUPFAM" id="SSF52016">
    <property type="entry name" value="LeuD/IlvD-like"/>
    <property type="match status" value="1"/>
</dbReference>
<evidence type="ECO:0000313" key="12">
    <source>
        <dbReference type="EMBL" id="KAH8697150.1"/>
    </source>
</evidence>
<dbReference type="GO" id="GO:0051539">
    <property type="term" value="F:4 iron, 4 sulfur cluster binding"/>
    <property type="evidence" value="ECO:0007669"/>
    <property type="project" value="UniProtKB-UniRule"/>
</dbReference>
<evidence type="ECO:0000256" key="4">
    <source>
        <dbReference type="ARBA" id="ARBA00022946"/>
    </source>
</evidence>
<dbReference type="InterPro" id="IPR015928">
    <property type="entry name" value="Aconitase/3IPM_dehydase_swvl"/>
</dbReference>
<dbReference type="GO" id="GO:0006099">
    <property type="term" value="P:tricarboxylic acid cycle"/>
    <property type="evidence" value="ECO:0007669"/>
    <property type="project" value="InterPro"/>
</dbReference>
<dbReference type="InterPro" id="IPR006248">
    <property type="entry name" value="Aconitase_mito-like"/>
</dbReference>
<dbReference type="NCBIfam" id="NF005558">
    <property type="entry name" value="PRK07229.1"/>
    <property type="match status" value="1"/>
</dbReference>
<feature type="domain" description="Aconitase A/isopropylmalate dehydratase small subunit swivel" evidence="11">
    <location>
        <begin position="598"/>
        <end position="725"/>
    </location>
</feature>
<dbReference type="InterPro" id="IPR050926">
    <property type="entry name" value="Aconitase/IPM_isomerase"/>
</dbReference>
<dbReference type="Gene3D" id="3.20.19.10">
    <property type="entry name" value="Aconitase, domain 4"/>
    <property type="match status" value="1"/>
</dbReference>
<name>A0AAD4KU66_9EURO</name>
<dbReference type="PROSITE" id="PS01244">
    <property type="entry name" value="ACONITASE_2"/>
    <property type="match status" value="1"/>
</dbReference>
<evidence type="ECO:0000313" key="13">
    <source>
        <dbReference type="Proteomes" id="UP001201262"/>
    </source>
</evidence>
<proteinExistence type="inferred from homology"/>
<evidence type="ECO:0000256" key="3">
    <source>
        <dbReference type="ARBA" id="ARBA00022723"/>
    </source>
</evidence>
<dbReference type="SUPFAM" id="SSF53732">
    <property type="entry name" value="Aconitase iron-sulfur domain"/>
    <property type="match status" value="1"/>
</dbReference>
<feature type="domain" description="Aconitase/3-isopropylmalate dehydratase large subunit alpha/beta/alpha" evidence="10">
    <location>
        <begin position="87"/>
        <end position="517"/>
    </location>
</feature>
<evidence type="ECO:0000256" key="1">
    <source>
        <dbReference type="ARBA" id="ARBA00004173"/>
    </source>
</evidence>
<dbReference type="FunFam" id="3.30.499.10:FF:000004">
    <property type="entry name" value="Aconitate hydratase, mitochondrial"/>
    <property type="match status" value="1"/>
</dbReference>
<protein>
    <recommendedName>
        <fullName evidence="9">Aconitate hydratase, mitochondrial</fullName>
        <shortName evidence="9">Aconitase</shortName>
        <ecNumber evidence="9">4.2.1.-</ecNumber>
    </recommendedName>
</protein>
<evidence type="ECO:0000256" key="9">
    <source>
        <dbReference type="RuleBase" id="RU362107"/>
    </source>
</evidence>
<dbReference type="InterPro" id="IPR018136">
    <property type="entry name" value="Aconitase_4Fe-4S_BS"/>
</dbReference>
<dbReference type="FunFam" id="3.20.19.10:FF:000002">
    <property type="entry name" value="Aconitate hydratase, mitochondrial"/>
    <property type="match status" value="1"/>
</dbReference>
<dbReference type="GO" id="GO:0005829">
    <property type="term" value="C:cytosol"/>
    <property type="evidence" value="ECO:0007669"/>
    <property type="project" value="TreeGrafter"/>
</dbReference>
<keyword evidence="7 9" id="KW-0496">Mitochondrion</keyword>
<dbReference type="EC" id="4.2.1.-" evidence="9"/>
<dbReference type="InterPro" id="IPR015931">
    <property type="entry name" value="Acnase/IPM_dHydase_lsu_aba_1/3"/>
</dbReference>
<comment type="caution">
    <text evidence="12">The sequence shown here is derived from an EMBL/GenBank/DDBJ whole genome shotgun (WGS) entry which is preliminary data.</text>
</comment>
<dbReference type="InterPro" id="IPR000573">
    <property type="entry name" value="AconitaseA/IPMdHydase_ssu_swvl"/>
</dbReference>
<comment type="subcellular location">
    <subcellularLocation>
        <location evidence="1 9">Mitochondrion</location>
    </subcellularLocation>
</comment>
<accession>A0AAD4KU66</accession>
<dbReference type="GO" id="GO:0003994">
    <property type="term" value="F:aconitate hydratase activity"/>
    <property type="evidence" value="ECO:0007669"/>
    <property type="project" value="InterPro"/>
</dbReference>
<keyword evidence="4 9" id="KW-0809">Transit peptide</keyword>
<dbReference type="Gene3D" id="3.30.499.10">
    <property type="entry name" value="Aconitase, domain 3"/>
    <property type="match status" value="2"/>
</dbReference>
<dbReference type="RefSeq" id="XP_046071851.1">
    <property type="nucleotide sequence ID" value="XM_046211242.1"/>
</dbReference>
<dbReference type="GeneID" id="70241529"/>
<dbReference type="InterPro" id="IPR036008">
    <property type="entry name" value="Aconitase_4Fe-4S_dom"/>
</dbReference>